<feature type="domain" description="2Fe-2S ferredoxin-type" evidence="6">
    <location>
        <begin position="50"/>
        <end position="126"/>
    </location>
</feature>
<dbReference type="GO" id="GO:0051537">
    <property type="term" value="F:2 iron, 2 sulfur cluster binding"/>
    <property type="evidence" value="ECO:0007669"/>
    <property type="project" value="UniProtKB-KW"/>
</dbReference>
<reference evidence="7" key="1">
    <citation type="journal article" date="2020" name="mSystems">
        <title>Genome- and Community-Level Interaction Insights into Carbon Utilization and Element Cycling Functions of Hydrothermarchaeota in Hydrothermal Sediment.</title>
        <authorList>
            <person name="Zhou Z."/>
            <person name="Liu Y."/>
            <person name="Xu W."/>
            <person name="Pan J."/>
            <person name="Luo Z.H."/>
            <person name="Li M."/>
        </authorList>
    </citation>
    <scope>NUCLEOTIDE SEQUENCE [LARGE SCALE GENOMIC DNA]</scope>
    <source>
        <strain evidence="7">HyVt-577</strain>
    </source>
</reference>
<dbReference type="AlphaFoldDB" id="A0A7V4WUD7"/>
<dbReference type="FunFam" id="3.10.20.30:FF:000020">
    <property type="entry name" value="Xanthine dehydrogenase iron-sulfur subunit"/>
    <property type="match status" value="1"/>
</dbReference>
<dbReference type="InterPro" id="IPR001041">
    <property type="entry name" value="2Fe-2S_ferredoxin-type"/>
</dbReference>
<evidence type="ECO:0000256" key="5">
    <source>
        <dbReference type="ARBA" id="ARBA00023014"/>
    </source>
</evidence>
<keyword evidence="3" id="KW-0560">Oxidoreductase</keyword>
<dbReference type="GO" id="GO:0016491">
    <property type="term" value="F:oxidoreductase activity"/>
    <property type="evidence" value="ECO:0007669"/>
    <property type="project" value="UniProtKB-KW"/>
</dbReference>
<dbReference type="PANTHER" id="PTHR44379">
    <property type="entry name" value="OXIDOREDUCTASE WITH IRON-SULFUR SUBUNIT"/>
    <property type="match status" value="1"/>
</dbReference>
<keyword evidence="2" id="KW-0479">Metal-binding</keyword>
<comment type="caution">
    <text evidence="7">The sequence shown here is derived from an EMBL/GenBank/DDBJ whole genome shotgun (WGS) entry which is preliminary data.</text>
</comment>
<dbReference type="PROSITE" id="PS00197">
    <property type="entry name" value="2FE2S_FER_1"/>
    <property type="match status" value="1"/>
</dbReference>
<evidence type="ECO:0000256" key="3">
    <source>
        <dbReference type="ARBA" id="ARBA00023002"/>
    </source>
</evidence>
<dbReference type="FunFam" id="1.10.150.120:FF:000003">
    <property type="entry name" value="Carbon monoxide dehydrogenase, small subunit"/>
    <property type="match status" value="1"/>
</dbReference>
<dbReference type="PROSITE" id="PS51085">
    <property type="entry name" value="2FE2S_FER_2"/>
    <property type="match status" value="1"/>
</dbReference>
<evidence type="ECO:0000256" key="1">
    <source>
        <dbReference type="ARBA" id="ARBA00022714"/>
    </source>
</evidence>
<evidence type="ECO:0000256" key="4">
    <source>
        <dbReference type="ARBA" id="ARBA00023004"/>
    </source>
</evidence>
<dbReference type="InterPro" id="IPR006311">
    <property type="entry name" value="TAT_signal"/>
</dbReference>
<dbReference type="EMBL" id="DRQG01000010">
    <property type="protein sequence ID" value="HGY54211.1"/>
    <property type="molecule type" value="Genomic_DNA"/>
</dbReference>
<dbReference type="Gene3D" id="1.10.150.120">
    <property type="entry name" value="[2Fe-2S]-binding domain"/>
    <property type="match status" value="1"/>
</dbReference>
<keyword evidence="5" id="KW-0411">Iron-sulfur</keyword>
<dbReference type="Proteomes" id="UP000885779">
    <property type="component" value="Unassembled WGS sequence"/>
</dbReference>
<dbReference type="CDD" id="cd00207">
    <property type="entry name" value="fer2"/>
    <property type="match status" value="1"/>
</dbReference>
<organism evidence="7">
    <name type="scientific">Caldithrix abyssi</name>
    <dbReference type="NCBI Taxonomy" id="187145"/>
    <lineage>
        <taxon>Bacteria</taxon>
        <taxon>Pseudomonadati</taxon>
        <taxon>Calditrichota</taxon>
        <taxon>Calditrichia</taxon>
        <taxon>Calditrichales</taxon>
        <taxon>Calditrichaceae</taxon>
        <taxon>Caldithrix</taxon>
    </lineage>
</organism>
<dbReference type="SUPFAM" id="SSF47741">
    <property type="entry name" value="CO dehydrogenase ISP C-domain like"/>
    <property type="match status" value="1"/>
</dbReference>
<gene>
    <name evidence="7" type="ORF">ENK44_00785</name>
</gene>
<evidence type="ECO:0000256" key="2">
    <source>
        <dbReference type="ARBA" id="ARBA00022723"/>
    </source>
</evidence>
<keyword evidence="4" id="KW-0408">Iron</keyword>
<dbReference type="InterPro" id="IPR051452">
    <property type="entry name" value="Diverse_Oxidoreductases"/>
</dbReference>
<proteinExistence type="predicted"/>
<dbReference type="InterPro" id="IPR036884">
    <property type="entry name" value="2Fe-2S-bd_dom_sf"/>
</dbReference>
<dbReference type="InterPro" id="IPR006058">
    <property type="entry name" value="2Fe2S_fd_BS"/>
</dbReference>
<sequence length="206" mass="21715">MAEKDISRRIFIKRLGTGVAGSGLALSQLSAAVSAGKDDDAGEKAPKDQVLLQLTVNGKAVRLHIPASLTLAELLRDRLNLSGTKVVCNHGECGACTVLLDGKAVYSCHILALDAAGKEVLTVEGLLKGEELHPLQEAFVKEDGLQCGFCTPGQIMSAYALLKQKPHPTPDDIREGMAGNLCRCGAYPKIAQSVLAAAKSNARAER</sequence>
<dbReference type="Pfam" id="PF01799">
    <property type="entry name" value="Fer2_2"/>
    <property type="match status" value="1"/>
</dbReference>
<protein>
    <submittedName>
        <fullName evidence="7">(2Fe-2S)-binding protein</fullName>
    </submittedName>
</protein>
<dbReference type="Gene3D" id="3.10.20.30">
    <property type="match status" value="1"/>
</dbReference>
<keyword evidence="1" id="KW-0001">2Fe-2S</keyword>
<dbReference type="Pfam" id="PF00111">
    <property type="entry name" value="Fer2"/>
    <property type="match status" value="1"/>
</dbReference>
<dbReference type="InterPro" id="IPR002888">
    <property type="entry name" value="2Fe-2S-bd"/>
</dbReference>
<dbReference type="SUPFAM" id="SSF54292">
    <property type="entry name" value="2Fe-2S ferredoxin-like"/>
    <property type="match status" value="1"/>
</dbReference>
<dbReference type="PANTHER" id="PTHR44379:SF2">
    <property type="entry name" value="BLR6218 PROTEIN"/>
    <property type="match status" value="1"/>
</dbReference>
<dbReference type="PROSITE" id="PS51318">
    <property type="entry name" value="TAT"/>
    <property type="match status" value="1"/>
</dbReference>
<evidence type="ECO:0000259" key="6">
    <source>
        <dbReference type="PROSITE" id="PS51085"/>
    </source>
</evidence>
<dbReference type="InterPro" id="IPR036010">
    <property type="entry name" value="2Fe-2S_ferredoxin-like_sf"/>
</dbReference>
<dbReference type="GO" id="GO:0046872">
    <property type="term" value="F:metal ion binding"/>
    <property type="evidence" value="ECO:0007669"/>
    <property type="project" value="UniProtKB-KW"/>
</dbReference>
<dbReference type="InterPro" id="IPR012675">
    <property type="entry name" value="Beta-grasp_dom_sf"/>
</dbReference>
<name>A0A7V4WUD7_CALAY</name>
<evidence type="ECO:0000313" key="7">
    <source>
        <dbReference type="EMBL" id="HGY54211.1"/>
    </source>
</evidence>
<accession>A0A7V4WUD7</accession>